<dbReference type="Proteomes" id="UP000050790">
    <property type="component" value="Unassembled WGS sequence"/>
</dbReference>
<keyword evidence="1" id="KW-0812">Transmembrane</keyword>
<dbReference type="WBParaSite" id="SMRG1_87500.2">
    <property type="protein sequence ID" value="SMRG1_87500.2"/>
    <property type="gene ID" value="SMRG1_87500"/>
</dbReference>
<name>A0AA85AIJ7_9TREM</name>
<feature type="transmembrane region" description="Helical" evidence="1">
    <location>
        <begin position="223"/>
        <end position="240"/>
    </location>
</feature>
<accession>A0AA85AIJ7</accession>
<feature type="transmembrane region" description="Helical" evidence="1">
    <location>
        <begin position="188"/>
        <end position="211"/>
    </location>
</feature>
<proteinExistence type="predicted"/>
<feature type="transmembrane region" description="Helical" evidence="1">
    <location>
        <begin position="161"/>
        <end position="182"/>
    </location>
</feature>
<evidence type="ECO:0000313" key="2">
    <source>
        <dbReference type="Proteomes" id="UP000050790"/>
    </source>
</evidence>
<sequence>MPAMVENLGWKDIEGSNVMNIPQHDPIMVVSVYTKTVLIIVAIQISVSFVILMLSSLLKMIVQESGQWIAFTIAGLIILIASVIAVLIAFVKKINEKYPLNVALVIYYSICMATSFGFWNAQLDAIVKLSVFGISLVLFTCGLLIGAAIKTDLADHITSIVLSLMVISVVTMIVAVVLSIWYHLKYYTIGVLISTQILMLIVTIFLSYLTVGKSRYLFFYPNYALASIFLYTVFFLISSINSDIINANKTYSSVFQFQITEH</sequence>
<organism evidence="2 3">
    <name type="scientific">Schistosoma margrebowiei</name>
    <dbReference type="NCBI Taxonomy" id="48269"/>
    <lineage>
        <taxon>Eukaryota</taxon>
        <taxon>Metazoa</taxon>
        <taxon>Spiralia</taxon>
        <taxon>Lophotrochozoa</taxon>
        <taxon>Platyhelminthes</taxon>
        <taxon>Trematoda</taxon>
        <taxon>Digenea</taxon>
        <taxon>Strigeidida</taxon>
        <taxon>Schistosomatoidea</taxon>
        <taxon>Schistosomatidae</taxon>
        <taxon>Schistosoma</taxon>
    </lineage>
</organism>
<feature type="transmembrane region" description="Helical" evidence="1">
    <location>
        <begin position="98"/>
        <end position="119"/>
    </location>
</feature>
<feature type="transmembrane region" description="Helical" evidence="1">
    <location>
        <begin position="125"/>
        <end position="149"/>
    </location>
</feature>
<evidence type="ECO:0000313" key="3">
    <source>
        <dbReference type="WBParaSite" id="SMRG1_87500.2"/>
    </source>
</evidence>
<feature type="transmembrane region" description="Helical" evidence="1">
    <location>
        <begin position="68"/>
        <end position="91"/>
    </location>
</feature>
<dbReference type="AlphaFoldDB" id="A0AA85AIJ7"/>
<reference evidence="3" key="1">
    <citation type="submission" date="2023-11" db="UniProtKB">
        <authorList>
            <consortium name="WormBaseParasite"/>
        </authorList>
    </citation>
    <scope>IDENTIFICATION</scope>
</reference>
<evidence type="ECO:0000256" key="1">
    <source>
        <dbReference type="SAM" id="Phobius"/>
    </source>
</evidence>
<keyword evidence="1" id="KW-0472">Membrane</keyword>
<keyword evidence="1" id="KW-1133">Transmembrane helix</keyword>
<feature type="transmembrane region" description="Helical" evidence="1">
    <location>
        <begin position="37"/>
        <end position="62"/>
    </location>
</feature>
<protein>
    <submittedName>
        <fullName evidence="3">Uncharacterized protein</fullName>
    </submittedName>
</protein>